<keyword evidence="2" id="KW-1185">Reference proteome</keyword>
<name>A0A183FZ82_HELPZ</name>
<accession>A0A183FZ82</accession>
<dbReference type="WBParaSite" id="HPBE_0001403201-mRNA-1">
    <property type="protein sequence ID" value="HPBE_0001403201-mRNA-1"/>
    <property type="gene ID" value="HPBE_0001403201"/>
</dbReference>
<proteinExistence type="predicted"/>
<organism evidence="2 3">
    <name type="scientific">Heligmosomoides polygyrus</name>
    <name type="common">Parasitic roundworm</name>
    <dbReference type="NCBI Taxonomy" id="6339"/>
    <lineage>
        <taxon>Eukaryota</taxon>
        <taxon>Metazoa</taxon>
        <taxon>Ecdysozoa</taxon>
        <taxon>Nematoda</taxon>
        <taxon>Chromadorea</taxon>
        <taxon>Rhabditida</taxon>
        <taxon>Rhabditina</taxon>
        <taxon>Rhabditomorpha</taxon>
        <taxon>Strongyloidea</taxon>
        <taxon>Heligmosomidae</taxon>
        <taxon>Heligmosomoides</taxon>
    </lineage>
</organism>
<evidence type="ECO:0000313" key="2">
    <source>
        <dbReference type="Proteomes" id="UP000050761"/>
    </source>
</evidence>
<reference evidence="3" key="2">
    <citation type="submission" date="2019-09" db="UniProtKB">
        <authorList>
            <consortium name="WormBaseParasite"/>
        </authorList>
    </citation>
    <scope>IDENTIFICATION</scope>
</reference>
<dbReference type="AlphaFoldDB" id="A0A183FZ82"/>
<dbReference type="Proteomes" id="UP000050761">
    <property type="component" value="Unassembled WGS sequence"/>
</dbReference>
<evidence type="ECO:0000313" key="1">
    <source>
        <dbReference type="EMBL" id="VDO98250.1"/>
    </source>
</evidence>
<evidence type="ECO:0000313" key="3">
    <source>
        <dbReference type="WBParaSite" id="HPBE_0001403201-mRNA-1"/>
    </source>
</evidence>
<dbReference type="EMBL" id="UZAH01028177">
    <property type="protein sequence ID" value="VDO98250.1"/>
    <property type="molecule type" value="Genomic_DNA"/>
</dbReference>
<reference evidence="1 2" key="1">
    <citation type="submission" date="2018-11" db="EMBL/GenBank/DDBJ databases">
        <authorList>
            <consortium name="Pathogen Informatics"/>
        </authorList>
    </citation>
    <scope>NUCLEOTIDE SEQUENCE [LARGE SCALE GENOMIC DNA]</scope>
</reference>
<gene>
    <name evidence="1" type="ORF">HPBE_LOCUS14033</name>
</gene>
<accession>A0A3P7ZEV5</accession>
<protein>
    <submittedName>
        <fullName evidence="1 3">Uncharacterized protein</fullName>
    </submittedName>
</protein>
<sequence length="109" mass="11258">MSLIRTPVTIVSRNGNQGVDGLCNGRWWRYIGDPTALAEPIGQAAHGGRTVLCGTAECGGTPGIADGADSSCALTSALLIDRLLAPINPLIACSCELHCCSVRKCSDVC</sequence>